<comment type="subcellular location">
    <subcellularLocation>
        <location evidence="1">Membrane</location>
    </subcellularLocation>
</comment>
<dbReference type="PANTHER" id="PTHR31422">
    <property type="entry name" value="BNAANNG28530D PROTEIN"/>
    <property type="match status" value="1"/>
</dbReference>
<feature type="region of interest" description="Disordered" evidence="6">
    <location>
        <begin position="262"/>
        <end position="307"/>
    </location>
</feature>
<feature type="compositionally biased region" description="Basic and acidic residues" evidence="6">
    <location>
        <begin position="33"/>
        <end position="57"/>
    </location>
</feature>
<evidence type="ECO:0000256" key="1">
    <source>
        <dbReference type="ARBA" id="ARBA00004370"/>
    </source>
</evidence>
<comment type="caution">
    <text evidence="8">The sequence shown here is derived from an EMBL/GenBank/DDBJ whole genome shotgun (WGS) entry which is preliminary data.</text>
</comment>
<feature type="region of interest" description="Disordered" evidence="6">
    <location>
        <begin position="710"/>
        <end position="745"/>
    </location>
</feature>
<evidence type="ECO:0000256" key="2">
    <source>
        <dbReference type="ARBA" id="ARBA00022692"/>
    </source>
</evidence>
<evidence type="ECO:0000313" key="9">
    <source>
        <dbReference type="Proteomes" id="UP001396334"/>
    </source>
</evidence>
<evidence type="ECO:0000256" key="4">
    <source>
        <dbReference type="ARBA" id="ARBA00023136"/>
    </source>
</evidence>
<dbReference type="InterPro" id="IPR007513">
    <property type="entry name" value="SERF-like_N"/>
</dbReference>
<keyword evidence="9" id="KW-1185">Reference proteome</keyword>
<evidence type="ECO:0000256" key="6">
    <source>
        <dbReference type="SAM" id="MobiDB-lite"/>
    </source>
</evidence>
<evidence type="ECO:0000313" key="8">
    <source>
        <dbReference type="EMBL" id="KAK9039173.1"/>
    </source>
</evidence>
<keyword evidence="4" id="KW-0472">Membrane</keyword>
<evidence type="ECO:0000256" key="3">
    <source>
        <dbReference type="ARBA" id="ARBA00022989"/>
    </source>
</evidence>
<feature type="compositionally biased region" description="Basic and acidic residues" evidence="6">
    <location>
        <begin position="265"/>
        <end position="275"/>
    </location>
</feature>
<dbReference type="Proteomes" id="UP001396334">
    <property type="component" value="Unassembled WGS sequence"/>
</dbReference>
<name>A0ABR2TPT9_9ROSI</name>
<dbReference type="EMBL" id="JBBPBN010000005">
    <property type="protein sequence ID" value="KAK9039173.1"/>
    <property type="molecule type" value="Genomic_DNA"/>
</dbReference>
<proteinExistence type="predicted"/>
<dbReference type="PANTHER" id="PTHR31422:SF44">
    <property type="entry name" value="GTD-BINDING DOMAIN-CONTAINING PROTEIN"/>
    <property type="match status" value="1"/>
</dbReference>
<sequence>MTVRLYAKTVGFALHPRDRDRERAQARAGGKGKVKDDGLTPEQRRERDAKALQEKAAKKAAQAEGGGNNAGGGGATFFDPRVFISFGILKVDFPLVYLTPKLPTSSLYLKNSIPCKNPGLFRLLVGLNFSGDFELFKFVMVSCAISSWTLTGLVRSFLDLALAYFLLCGSTLGYFAWKFCDVFDMYLPCPCSGFFGYQNSNLCWHNLLIHWPRSKIYSVQNLALNRFPFDSVSSNDRELSSNDVKFGIGVIELEGPSGVRLQTVVDKDGGNDAKGKRTMNQKQKSGTRRRRRTALGNGKPSPVLLSDNFPSSAVAGVSCSYISGGETKTEIKDNFGPVTEIEDSFPDDKNTQTGTDIGEATRHGFELSSGEEKDSNFTKNSTCDDTSDKLVFFRDEVDRIRMLEQALEQEKAKLAATHLELEKERAAAASAADEAMAMILRLQEDKASIEMEARQYQRMMEEKFAYDDEEMNILKEILVRREKENHLLERELEAYRQMNNLGDEPEECDFSYSLSKEGQQPSIPLGLDEDPLLMVKQTGNSGSSAKKAVGAVDHDDIACQEIATKTVQGIEKTSLTAEEELKKDADFGEPLDCNLHDPTSDVEPAIYDVHVVDDKVDLLEEENTKESKMPSGSALDHKTTLYDSGRTFSGVSNEMLAIGTEIEGLRERLRIVRGEKVKLTFSSDQRKRVDTHLILIEELVNQLREFQQLKEPDRQASLPPPSSFSKVGSSRRRCRSLSDEIEDSA</sequence>
<feature type="region of interest" description="Disordered" evidence="6">
    <location>
        <begin position="329"/>
        <end position="356"/>
    </location>
</feature>
<protein>
    <recommendedName>
        <fullName evidence="7">GTD-binding domain-containing protein</fullName>
    </recommendedName>
</protein>
<organism evidence="8 9">
    <name type="scientific">Hibiscus sabdariffa</name>
    <name type="common">roselle</name>
    <dbReference type="NCBI Taxonomy" id="183260"/>
    <lineage>
        <taxon>Eukaryota</taxon>
        <taxon>Viridiplantae</taxon>
        <taxon>Streptophyta</taxon>
        <taxon>Embryophyta</taxon>
        <taxon>Tracheophyta</taxon>
        <taxon>Spermatophyta</taxon>
        <taxon>Magnoliopsida</taxon>
        <taxon>eudicotyledons</taxon>
        <taxon>Gunneridae</taxon>
        <taxon>Pentapetalae</taxon>
        <taxon>rosids</taxon>
        <taxon>malvids</taxon>
        <taxon>Malvales</taxon>
        <taxon>Malvaceae</taxon>
        <taxon>Malvoideae</taxon>
        <taxon>Hibiscus</taxon>
    </lineage>
</organism>
<feature type="compositionally biased region" description="Basic and acidic residues" evidence="6">
    <location>
        <begin position="16"/>
        <end position="25"/>
    </location>
</feature>
<evidence type="ECO:0000256" key="5">
    <source>
        <dbReference type="SAM" id="Coils"/>
    </source>
</evidence>
<feature type="coiled-coil region" evidence="5">
    <location>
        <begin position="393"/>
        <end position="498"/>
    </location>
</feature>
<dbReference type="InterPro" id="IPR007656">
    <property type="entry name" value="GTD-bd"/>
</dbReference>
<keyword evidence="2" id="KW-0812">Transmembrane</keyword>
<dbReference type="Pfam" id="PF04576">
    <property type="entry name" value="Zein-binding"/>
    <property type="match status" value="1"/>
</dbReference>
<feature type="domain" description="GTD-binding" evidence="7">
    <location>
        <begin position="398"/>
        <end position="496"/>
    </location>
</feature>
<accession>A0ABR2TPT9</accession>
<feature type="region of interest" description="Disordered" evidence="6">
    <location>
        <begin position="16"/>
        <end position="67"/>
    </location>
</feature>
<keyword evidence="5" id="KW-0175">Coiled coil</keyword>
<keyword evidence="3" id="KW-1133">Transmembrane helix</keyword>
<reference evidence="8 9" key="1">
    <citation type="journal article" date="2024" name="G3 (Bethesda)">
        <title>Genome assembly of Hibiscus sabdariffa L. provides insights into metabolisms of medicinal natural products.</title>
        <authorList>
            <person name="Kim T."/>
        </authorList>
    </citation>
    <scope>NUCLEOTIDE SEQUENCE [LARGE SCALE GENOMIC DNA]</scope>
    <source>
        <strain evidence="8">TK-2024</strain>
        <tissue evidence="8">Old leaves</tissue>
    </source>
</reference>
<dbReference type="Pfam" id="PF04419">
    <property type="entry name" value="SERF-like_N"/>
    <property type="match status" value="1"/>
</dbReference>
<gene>
    <name evidence="8" type="ORF">V6N11_024009</name>
</gene>
<evidence type="ECO:0000259" key="7">
    <source>
        <dbReference type="PROSITE" id="PS51775"/>
    </source>
</evidence>
<dbReference type="PROSITE" id="PS51775">
    <property type="entry name" value="GTD_BINDING"/>
    <property type="match status" value="1"/>
</dbReference>